<evidence type="ECO:0000256" key="1">
    <source>
        <dbReference type="SAM" id="MobiDB-lite"/>
    </source>
</evidence>
<reference evidence="3" key="1">
    <citation type="submission" date="2017-01" db="EMBL/GenBank/DDBJ databases">
        <authorList>
            <person name="Wang Y."/>
            <person name="White M."/>
            <person name="Kvist S."/>
            <person name="Moncalvo J.-M."/>
        </authorList>
    </citation>
    <scope>NUCLEOTIDE SEQUENCE [LARGE SCALE GENOMIC DNA]</scope>
    <source>
        <strain evidence="3">ID-206-W2</strain>
    </source>
</reference>
<organism evidence="2 3">
    <name type="scientific">Smittium culicis</name>
    <dbReference type="NCBI Taxonomy" id="133412"/>
    <lineage>
        <taxon>Eukaryota</taxon>
        <taxon>Fungi</taxon>
        <taxon>Fungi incertae sedis</taxon>
        <taxon>Zoopagomycota</taxon>
        <taxon>Kickxellomycotina</taxon>
        <taxon>Harpellomycetes</taxon>
        <taxon>Harpellales</taxon>
        <taxon>Legeriomycetaceae</taxon>
        <taxon>Smittium</taxon>
    </lineage>
</organism>
<evidence type="ECO:0000313" key="3">
    <source>
        <dbReference type="Proteomes" id="UP000187429"/>
    </source>
</evidence>
<sequence>MDQEKLGVLISSKKSEKRLNISSTFAGANSKVQKTSPNDTKLSQAGSRPRKEVPVEGASRSSWKPGKNSWTTTEEQIFSFWATGIDFTLAAQQAEDQTRGPPDPVGGSYLTLIKKSYRGSSYQEPKDLLPPLRSSKKDRNGDKLTQMTLKVPPSKTRKLKREATKFFGITENVYSTSSGTINVEEALRTDENLPLQDEMMDIECDLDRTGDPESTILDQQTEIKGMGFPSYQRN</sequence>
<feature type="compositionally biased region" description="Polar residues" evidence="1">
    <location>
        <begin position="22"/>
        <end position="46"/>
    </location>
</feature>
<keyword evidence="3" id="KW-1185">Reference proteome</keyword>
<protein>
    <submittedName>
        <fullName evidence="2">Uncharacterized protein</fullName>
    </submittedName>
</protein>
<evidence type="ECO:0000313" key="2">
    <source>
        <dbReference type="EMBL" id="OMJ11508.1"/>
    </source>
</evidence>
<comment type="caution">
    <text evidence="2">The sequence shown here is derived from an EMBL/GenBank/DDBJ whole genome shotgun (WGS) entry which is preliminary data.</text>
</comment>
<name>A0A1R1XA76_9FUNG</name>
<gene>
    <name evidence="2" type="ORF">AYI69_g9803</name>
</gene>
<dbReference type="EMBL" id="LSSM01006026">
    <property type="protein sequence ID" value="OMJ11508.1"/>
    <property type="molecule type" value="Genomic_DNA"/>
</dbReference>
<dbReference type="AlphaFoldDB" id="A0A1R1XA76"/>
<feature type="region of interest" description="Disordered" evidence="1">
    <location>
        <begin position="22"/>
        <end position="70"/>
    </location>
</feature>
<dbReference type="Proteomes" id="UP000187429">
    <property type="component" value="Unassembled WGS sequence"/>
</dbReference>
<feature type="region of interest" description="Disordered" evidence="1">
    <location>
        <begin position="120"/>
        <end position="146"/>
    </location>
</feature>
<accession>A0A1R1XA76</accession>
<proteinExistence type="predicted"/>